<dbReference type="KEGG" id="smic:SmB9_25810"/>
<protein>
    <recommendedName>
        <fullName evidence="3 12">Protein-export membrane protein SecG</fullName>
    </recommendedName>
</protein>
<evidence type="ECO:0000256" key="9">
    <source>
        <dbReference type="ARBA" id="ARBA00023010"/>
    </source>
</evidence>
<comment type="subcellular location">
    <subcellularLocation>
        <location evidence="1 12">Cell membrane</location>
        <topology evidence="1 12">Multi-pass membrane protein</topology>
    </subcellularLocation>
</comment>
<dbReference type="AlphaFoldDB" id="A0AAD1D7P8"/>
<evidence type="ECO:0000313" key="14">
    <source>
        <dbReference type="EMBL" id="BBE34923.1"/>
    </source>
</evidence>
<feature type="transmembrane region" description="Helical" evidence="12">
    <location>
        <begin position="57"/>
        <end position="78"/>
    </location>
</feature>
<keyword evidence="9 12" id="KW-0811">Translocation</keyword>
<keyword evidence="17" id="KW-1185">Reference proteome</keyword>
<dbReference type="GO" id="GO:0015450">
    <property type="term" value="F:protein-transporting ATPase activity"/>
    <property type="evidence" value="ECO:0007669"/>
    <property type="project" value="UniProtKB-UniRule"/>
</dbReference>
<evidence type="ECO:0000256" key="4">
    <source>
        <dbReference type="ARBA" id="ARBA00022448"/>
    </source>
</evidence>
<comment type="similarity">
    <text evidence="2 12">Belongs to the SecG family.</text>
</comment>
<dbReference type="GO" id="GO:0009306">
    <property type="term" value="P:protein secretion"/>
    <property type="evidence" value="ECO:0007669"/>
    <property type="project" value="UniProtKB-UniRule"/>
</dbReference>
<comment type="function">
    <text evidence="11 12">Involved in protein export. Participates in an early event of protein translocation.</text>
</comment>
<dbReference type="NCBIfam" id="TIGR00810">
    <property type="entry name" value="secG"/>
    <property type="match status" value="1"/>
</dbReference>
<feature type="compositionally biased region" description="Low complexity" evidence="13">
    <location>
        <begin position="99"/>
        <end position="108"/>
    </location>
</feature>
<keyword evidence="5 12" id="KW-1003">Cell membrane</keyword>
<evidence type="ECO:0000256" key="7">
    <source>
        <dbReference type="ARBA" id="ARBA00022927"/>
    </source>
</evidence>
<evidence type="ECO:0000256" key="12">
    <source>
        <dbReference type="RuleBase" id="RU365087"/>
    </source>
</evidence>
<dbReference type="EMBL" id="AP018711">
    <property type="protein sequence ID" value="BBE34923.1"/>
    <property type="molecule type" value="Genomic_DNA"/>
</dbReference>
<feature type="region of interest" description="Disordered" evidence="13">
    <location>
        <begin position="99"/>
        <end position="134"/>
    </location>
</feature>
<dbReference type="PANTHER" id="PTHR34182">
    <property type="entry name" value="PROTEIN-EXPORT MEMBRANE PROTEIN SECG"/>
    <property type="match status" value="1"/>
</dbReference>
<evidence type="ECO:0000256" key="2">
    <source>
        <dbReference type="ARBA" id="ARBA00008445"/>
    </source>
</evidence>
<dbReference type="PANTHER" id="PTHR34182:SF1">
    <property type="entry name" value="PROTEIN-EXPORT MEMBRANE PROTEIN SECG"/>
    <property type="match status" value="1"/>
</dbReference>
<keyword evidence="10 12" id="KW-0472">Membrane</keyword>
<dbReference type="EMBL" id="RBWX01000007">
    <property type="protein sequence ID" value="RKS91937.1"/>
    <property type="molecule type" value="Genomic_DNA"/>
</dbReference>
<organism evidence="14 16">
    <name type="scientific">Sphingosinicella microcystinivorans</name>
    <dbReference type="NCBI Taxonomy" id="335406"/>
    <lineage>
        <taxon>Bacteria</taxon>
        <taxon>Pseudomonadati</taxon>
        <taxon>Pseudomonadota</taxon>
        <taxon>Alphaproteobacteria</taxon>
        <taxon>Sphingomonadales</taxon>
        <taxon>Sphingosinicellaceae</taxon>
        <taxon>Sphingosinicella</taxon>
    </lineage>
</organism>
<gene>
    <name evidence="14" type="primary">secG</name>
    <name evidence="15" type="ORF">DFR51_1511</name>
    <name evidence="14" type="ORF">SmB9_25810</name>
</gene>
<reference evidence="14 16" key="1">
    <citation type="submission" date="2018-06" db="EMBL/GenBank/DDBJ databases">
        <title>Complete Genome Sequence of the Microcystin-Degrading Bacterium Sphingosinicella microcystinivorans Strain B-9.</title>
        <authorList>
            <person name="Jin H."/>
            <person name="Nishizawa T."/>
            <person name="Guo Y."/>
            <person name="Nishizawa A."/>
            <person name="Park H."/>
            <person name="Kato H."/>
            <person name="Tsuji K."/>
            <person name="Harada K."/>
        </authorList>
    </citation>
    <scope>NUCLEOTIDE SEQUENCE [LARGE SCALE GENOMIC DNA]</scope>
    <source>
        <strain evidence="14 16">B9</strain>
    </source>
</reference>
<evidence type="ECO:0000256" key="5">
    <source>
        <dbReference type="ARBA" id="ARBA00022475"/>
    </source>
</evidence>
<evidence type="ECO:0000313" key="16">
    <source>
        <dbReference type="Proteomes" id="UP000275727"/>
    </source>
</evidence>
<evidence type="ECO:0000256" key="6">
    <source>
        <dbReference type="ARBA" id="ARBA00022692"/>
    </source>
</evidence>
<evidence type="ECO:0000256" key="3">
    <source>
        <dbReference type="ARBA" id="ARBA00017876"/>
    </source>
</evidence>
<evidence type="ECO:0000313" key="17">
    <source>
        <dbReference type="Proteomes" id="UP000276029"/>
    </source>
</evidence>
<evidence type="ECO:0000256" key="10">
    <source>
        <dbReference type="ARBA" id="ARBA00023136"/>
    </source>
</evidence>
<name>A0AAD1D7P8_SPHMI</name>
<dbReference type="Pfam" id="PF03840">
    <property type="entry name" value="SecG"/>
    <property type="match status" value="1"/>
</dbReference>
<evidence type="ECO:0000313" key="15">
    <source>
        <dbReference type="EMBL" id="RKS91937.1"/>
    </source>
</evidence>
<evidence type="ECO:0000256" key="11">
    <source>
        <dbReference type="ARBA" id="ARBA00025182"/>
    </source>
</evidence>
<accession>A0AAD1D7P8</accession>
<keyword evidence="4 12" id="KW-0813">Transport</keyword>
<reference evidence="15 17" key="2">
    <citation type="submission" date="2018-10" db="EMBL/GenBank/DDBJ databases">
        <title>Genomic Encyclopedia of Type Strains, Phase IV (KMG-IV): sequencing the most valuable type-strain genomes for metagenomic binning, comparative biology and taxonomic classification.</title>
        <authorList>
            <person name="Goeker M."/>
        </authorList>
    </citation>
    <scope>NUCLEOTIDE SEQUENCE [LARGE SCALE GENOMIC DNA]</scope>
    <source>
        <strain evidence="15 17">DSM 19791</strain>
    </source>
</reference>
<dbReference type="Proteomes" id="UP000276029">
    <property type="component" value="Unassembled WGS sequence"/>
</dbReference>
<keyword evidence="6 12" id="KW-0812">Transmembrane</keyword>
<dbReference type="GO" id="GO:0065002">
    <property type="term" value="P:intracellular protein transmembrane transport"/>
    <property type="evidence" value="ECO:0007669"/>
    <property type="project" value="TreeGrafter"/>
</dbReference>
<evidence type="ECO:0000256" key="13">
    <source>
        <dbReference type="SAM" id="MobiDB-lite"/>
    </source>
</evidence>
<proteinExistence type="inferred from homology"/>
<dbReference type="PRINTS" id="PR01651">
    <property type="entry name" value="SECGEXPORT"/>
</dbReference>
<dbReference type="InterPro" id="IPR004692">
    <property type="entry name" value="SecG"/>
</dbReference>
<evidence type="ECO:0000256" key="1">
    <source>
        <dbReference type="ARBA" id="ARBA00004651"/>
    </source>
</evidence>
<keyword evidence="8 12" id="KW-1133">Transmembrane helix</keyword>
<dbReference type="GO" id="GO:0005886">
    <property type="term" value="C:plasma membrane"/>
    <property type="evidence" value="ECO:0007669"/>
    <property type="project" value="UniProtKB-SubCell"/>
</dbReference>
<dbReference type="GO" id="GO:0043952">
    <property type="term" value="P:protein transport by the Sec complex"/>
    <property type="evidence" value="ECO:0007669"/>
    <property type="project" value="TreeGrafter"/>
</dbReference>
<evidence type="ECO:0000256" key="8">
    <source>
        <dbReference type="ARBA" id="ARBA00022989"/>
    </source>
</evidence>
<sequence length="134" mass="13002">MSTALMHFVLVVHSLIAIALVAVILMQRSEGGALGMGGGPGGLLTARGAGNLLTKSTGILAALFLGTSILLAVMASLAKAPTTIDTSLVPTAATPAAPADGLPTALPGSPAPADDTLPMALPAAPASDDIPTAQ</sequence>
<keyword evidence="7 12" id="KW-0653">Protein transport</keyword>
<dbReference type="Proteomes" id="UP000275727">
    <property type="component" value="Chromosome"/>
</dbReference>
<feature type="transmembrane region" description="Helical" evidence="12">
    <location>
        <begin position="6"/>
        <end position="26"/>
    </location>
</feature>
<dbReference type="RefSeq" id="WP_121048689.1">
    <property type="nucleotide sequence ID" value="NZ_AP018711.1"/>
</dbReference>